<dbReference type="InterPro" id="IPR047216">
    <property type="entry name" value="Endonuclease_DUF559_bact"/>
</dbReference>
<sequence length="86" mass="10331">MRQKPIDNFIVDFCCSKIRLIIEIDGTSHEERFEADKSRQEKLERMGFAFLRFHDLDVKKNLDGVLKRIECWINKFEGRQPLDPLY</sequence>
<organism evidence="2 3">
    <name type="scientific">Candidatus Scalindua rubra</name>
    <dbReference type="NCBI Taxonomy" id="1872076"/>
    <lineage>
        <taxon>Bacteria</taxon>
        <taxon>Pseudomonadati</taxon>
        <taxon>Planctomycetota</taxon>
        <taxon>Candidatus Brocadiia</taxon>
        <taxon>Candidatus Brocadiales</taxon>
        <taxon>Candidatus Scalinduaceae</taxon>
        <taxon>Candidatus Scalindua</taxon>
    </lineage>
</organism>
<proteinExistence type="predicted"/>
<feature type="domain" description="DUF559" evidence="1">
    <location>
        <begin position="2"/>
        <end position="70"/>
    </location>
</feature>
<accession>A0A1E3XI64</accession>
<dbReference type="Proteomes" id="UP000094056">
    <property type="component" value="Unassembled WGS sequence"/>
</dbReference>
<dbReference type="InterPro" id="IPR011335">
    <property type="entry name" value="Restrct_endonuc-II-like"/>
</dbReference>
<dbReference type="Pfam" id="PF04480">
    <property type="entry name" value="DUF559"/>
    <property type="match status" value="1"/>
</dbReference>
<dbReference type="InterPro" id="IPR007569">
    <property type="entry name" value="DUF559"/>
</dbReference>
<evidence type="ECO:0000313" key="3">
    <source>
        <dbReference type="Proteomes" id="UP000094056"/>
    </source>
</evidence>
<gene>
    <name evidence="2" type="ORF">SCARUB_00184</name>
</gene>
<name>A0A1E3XI64_9BACT</name>
<dbReference type="EMBL" id="MAYW01000003">
    <property type="protein sequence ID" value="ODS34604.1"/>
    <property type="molecule type" value="Genomic_DNA"/>
</dbReference>
<comment type="caution">
    <text evidence="2">The sequence shown here is derived from an EMBL/GenBank/DDBJ whole genome shotgun (WGS) entry which is preliminary data.</text>
</comment>
<protein>
    <recommendedName>
        <fullName evidence="1">DUF559 domain-containing protein</fullName>
    </recommendedName>
</protein>
<dbReference type="PANTHER" id="PTHR38590:SF1">
    <property type="entry name" value="BLL0828 PROTEIN"/>
    <property type="match status" value="1"/>
</dbReference>
<dbReference type="AlphaFoldDB" id="A0A1E3XI64"/>
<evidence type="ECO:0000259" key="1">
    <source>
        <dbReference type="Pfam" id="PF04480"/>
    </source>
</evidence>
<evidence type="ECO:0000313" key="2">
    <source>
        <dbReference type="EMBL" id="ODS34604.1"/>
    </source>
</evidence>
<dbReference type="SUPFAM" id="SSF52980">
    <property type="entry name" value="Restriction endonuclease-like"/>
    <property type="match status" value="1"/>
</dbReference>
<dbReference type="Gene3D" id="3.40.960.10">
    <property type="entry name" value="VSR Endonuclease"/>
    <property type="match status" value="1"/>
</dbReference>
<reference evidence="2 3" key="1">
    <citation type="submission" date="2016-07" db="EMBL/GenBank/DDBJ databases">
        <title>Draft genome of Scalindua rubra, obtained from a brine-seawater interface in the Red Sea, sheds light on salt adaptation in anammox bacteria.</title>
        <authorList>
            <person name="Speth D.R."/>
            <person name="Lagkouvardos I."/>
            <person name="Wang Y."/>
            <person name="Qian P.-Y."/>
            <person name="Dutilh B.E."/>
            <person name="Jetten M.S."/>
        </authorList>
    </citation>
    <scope>NUCLEOTIDE SEQUENCE [LARGE SCALE GENOMIC DNA]</scope>
    <source>
        <strain evidence="2">BSI-1</strain>
    </source>
</reference>
<dbReference type="PANTHER" id="PTHR38590">
    <property type="entry name" value="BLL0828 PROTEIN"/>
    <property type="match status" value="1"/>
</dbReference>